<evidence type="ECO:0000313" key="2">
    <source>
        <dbReference type="Proteomes" id="UP001501822"/>
    </source>
</evidence>
<comment type="caution">
    <text evidence="1">The sequence shown here is derived from an EMBL/GenBank/DDBJ whole genome shotgun (WGS) entry which is preliminary data.</text>
</comment>
<accession>A0ABP3H297</accession>
<gene>
    <name evidence="1" type="ORF">GCM10010151_57430</name>
</gene>
<dbReference type="PANTHER" id="PTHR44216:SF3">
    <property type="entry name" value="PROTEIN O-MANNOSYL-TRANSFERASE TMTC2"/>
    <property type="match status" value="1"/>
</dbReference>
<reference evidence="2" key="1">
    <citation type="journal article" date="2019" name="Int. J. Syst. Evol. Microbiol.">
        <title>The Global Catalogue of Microorganisms (GCM) 10K type strain sequencing project: providing services to taxonomists for standard genome sequencing and annotation.</title>
        <authorList>
            <consortium name="The Broad Institute Genomics Platform"/>
            <consortium name="The Broad Institute Genome Sequencing Center for Infectious Disease"/>
            <person name="Wu L."/>
            <person name="Ma J."/>
        </authorList>
    </citation>
    <scope>NUCLEOTIDE SEQUENCE [LARGE SCALE GENOMIC DNA]</scope>
    <source>
        <strain evidence="2">JCM 3146</strain>
    </source>
</reference>
<dbReference type="InterPro" id="IPR019734">
    <property type="entry name" value="TPR_rpt"/>
</dbReference>
<dbReference type="RefSeq" id="WP_252803801.1">
    <property type="nucleotide sequence ID" value="NZ_BAAABM010000053.1"/>
</dbReference>
<organism evidence="1 2">
    <name type="scientific">Actinoallomurus spadix</name>
    <dbReference type="NCBI Taxonomy" id="79912"/>
    <lineage>
        <taxon>Bacteria</taxon>
        <taxon>Bacillati</taxon>
        <taxon>Actinomycetota</taxon>
        <taxon>Actinomycetes</taxon>
        <taxon>Streptosporangiales</taxon>
        <taxon>Thermomonosporaceae</taxon>
        <taxon>Actinoallomurus</taxon>
    </lineage>
</organism>
<evidence type="ECO:0008006" key="3">
    <source>
        <dbReference type="Google" id="ProtNLM"/>
    </source>
</evidence>
<dbReference type="EMBL" id="BAAABM010000053">
    <property type="protein sequence ID" value="GAA0360114.1"/>
    <property type="molecule type" value="Genomic_DNA"/>
</dbReference>
<protein>
    <recommendedName>
        <fullName evidence="3">Tetratricopeptide repeat protein</fullName>
    </recommendedName>
</protein>
<dbReference type="InterPro" id="IPR052384">
    <property type="entry name" value="TMTC_O-mannosyltransferase"/>
</dbReference>
<dbReference type="InterPro" id="IPR011990">
    <property type="entry name" value="TPR-like_helical_dom_sf"/>
</dbReference>
<dbReference type="SUPFAM" id="SSF81901">
    <property type="entry name" value="HCP-like"/>
    <property type="match status" value="1"/>
</dbReference>
<dbReference type="PANTHER" id="PTHR44216">
    <property type="entry name" value="PROTEIN O-MANNOSYL-TRANSFERASE TMTC2"/>
    <property type="match status" value="1"/>
</dbReference>
<name>A0ABP3H297_9ACTN</name>
<sequence length="178" mass="20021">MYDEARHKSEAIRWYQAAADQGATDAMINLAFLLEDDDREAALRWTRQAVALSPDLTARYNLGAFLEEDGLLEEAEQRYRMAAQVNFPAARNRLACLLKGTGRLEEAEAWYRRALDERTESCDTAGDDDYTANTTIMYNLAGLLEETGRPQEALGLYRHAAERGDADAGQDVARLELR</sequence>
<dbReference type="Pfam" id="PF13424">
    <property type="entry name" value="TPR_12"/>
    <property type="match status" value="1"/>
</dbReference>
<evidence type="ECO:0000313" key="1">
    <source>
        <dbReference type="EMBL" id="GAA0360114.1"/>
    </source>
</evidence>
<dbReference type="Gene3D" id="1.25.40.10">
    <property type="entry name" value="Tetratricopeptide repeat domain"/>
    <property type="match status" value="2"/>
</dbReference>
<dbReference type="SMART" id="SM00028">
    <property type="entry name" value="TPR"/>
    <property type="match status" value="2"/>
</dbReference>
<dbReference type="Proteomes" id="UP001501822">
    <property type="component" value="Unassembled WGS sequence"/>
</dbReference>
<keyword evidence="2" id="KW-1185">Reference proteome</keyword>
<proteinExistence type="predicted"/>